<reference evidence="2 3" key="1">
    <citation type="submission" date="2020-02" db="EMBL/GenBank/DDBJ databases">
        <authorList>
            <person name="Zheng R.K."/>
            <person name="Sun C.M."/>
        </authorList>
    </citation>
    <scope>NUCLEOTIDE SEQUENCE [LARGE SCALE GENOMIC DNA]</scope>
    <source>
        <strain evidence="3">rifampicinis</strain>
    </source>
</reference>
<evidence type="ECO:0000313" key="3">
    <source>
        <dbReference type="Proteomes" id="UP000594468"/>
    </source>
</evidence>
<name>A0A7S8IGI2_9CHLR</name>
<accession>A0A7S8IGI2</accession>
<dbReference type="InterPro" id="IPR039315">
    <property type="entry name" value="CheW"/>
</dbReference>
<dbReference type="Gene3D" id="2.30.30.40">
    <property type="entry name" value="SH3 Domains"/>
    <property type="match status" value="1"/>
</dbReference>
<organism evidence="2 3">
    <name type="scientific">Phototrophicus methaneseepsis</name>
    <dbReference type="NCBI Taxonomy" id="2710758"/>
    <lineage>
        <taxon>Bacteria</taxon>
        <taxon>Bacillati</taxon>
        <taxon>Chloroflexota</taxon>
        <taxon>Candidatus Thermofontia</taxon>
        <taxon>Phototrophicales</taxon>
        <taxon>Phototrophicaceae</taxon>
        <taxon>Phototrophicus</taxon>
    </lineage>
</organism>
<dbReference type="PANTHER" id="PTHR22617">
    <property type="entry name" value="CHEMOTAXIS SENSOR HISTIDINE KINASE-RELATED"/>
    <property type="match status" value="1"/>
</dbReference>
<dbReference type="EMBL" id="CP062983">
    <property type="protein sequence ID" value="QPC84674.1"/>
    <property type="molecule type" value="Genomic_DNA"/>
</dbReference>
<dbReference type="Gene3D" id="2.40.50.180">
    <property type="entry name" value="CheA-289, Domain 4"/>
    <property type="match status" value="1"/>
</dbReference>
<dbReference type="InterPro" id="IPR036061">
    <property type="entry name" value="CheW-like_dom_sf"/>
</dbReference>
<dbReference type="GO" id="GO:0005829">
    <property type="term" value="C:cytosol"/>
    <property type="evidence" value="ECO:0007669"/>
    <property type="project" value="TreeGrafter"/>
</dbReference>
<dbReference type="PANTHER" id="PTHR22617:SF23">
    <property type="entry name" value="CHEMOTAXIS PROTEIN CHEW"/>
    <property type="match status" value="1"/>
</dbReference>
<dbReference type="Pfam" id="PF01584">
    <property type="entry name" value="CheW"/>
    <property type="match status" value="1"/>
</dbReference>
<keyword evidence="3" id="KW-1185">Reference proteome</keyword>
<dbReference type="InterPro" id="IPR002545">
    <property type="entry name" value="CheW-lke_dom"/>
</dbReference>
<evidence type="ECO:0000313" key="2">
    <source>
        <dbReference type="EMBL" id="QPC84674.1"/>
    </source>
</evidence>
<dbReference type="SUPFAM" id="SSF50341">
    <property type="entry name" value="CheW-like"/>
    <property type="match status" value="1"/>
</dbReference>
<dbReference type="GO" id="GO:0006935">
    <property type="term" value="P:chemotaxis"/>
    <property type="evidence" value="ECO:0007669"/>
    <property type="project" value="InterPro"/>
</dbReference>
<feature type="domain" description="CheW-like" evidence="1">
    <location>
        <begin position="64"/>
        <end position="207"/>
    </location>
</feature>
<dbReference type="RefSeq" id="WP_195172737.1">
    <property type="nucleotide sequence ID" value="NZ_CP062983.1"/>
</dbReference>
<dbReference type="KEGG" id="pmet:G4Y79_09935"/>
<dbReference type="AlphaFoldDB" id="A0A7S8IGI2"/>
<protein>
    <submittedName>
        <fullName evidence="2">Chemotaxis protein CheW</fullName>
    </submittedName>
</protein>
<sequence>MTDKNRSRQQSKINQAKVNWDDLLVALEWDSAERRQADTLTRLSLRAAQYAEPTRHDAQNQLNTQTCLTFTLAKERYAIDIAYVRGVQTTGRITRVPGAPDFYPGVVNMRGRIITVFDLRQFFGLEVDEEMPPEMIQMEVNQLHLGLLADHVEGVILVPNDTIEPLDILYAHGITREKLVVLDMEKLAGDERLIVNGVIRNGMEDAG</sequence>
<dbReference type="PROSITE" id="PS50851">
    <property type="entry name" value="CHEW"/>
    <property type="match status" value="1"/>
</dbReference>
<evidence type="ECO:0000259" key="1">
    <source>
        <dbReference type="PROSITE" id="PS50851"/>
    </source>
</evidence>
<proteinExistence type="predicted"/>
<gene>
    <name evidence="2" type="ORF">G4Y79_09935</name>
</gene>
<dbReference type="GO" id="GO:0007165">
    <property type="term" value="P:signal transduction"/>
    <property type="evidence" value="ECO:0007669"/>
    <property type="project" value="InterPro"/>
</dbReference>
<dbReference type="SMART" id="SM00260">
    <property type="entry name" value="CheW"/>
    <property type="match status" value="1"/>
</dbReference>
<dbReference type="Proteomes" id="UP000594468">
    <property type="component" value="Chromosome"/>
</dbReference>